<organism evidence="7 8">
    <name type="scientific">Eleutherodactylus coqui</name>
    <name type="common">Puerto Rican coqui</name>
    <dbReference type="NCBI Taxonomy" id="57060"/>
    <lineage>
        <taxon>Eukaryota</taxon>
        <taxon>Metazoa</taxon>
        <taxon>Chordata</taxon>
        <taxon>Craniata</taxon>
        <taxon>Vertebrata</taxon>
        <taxon>Euteleostomi</taxon>
        <taxon>Amphibia</taxon>
        <taxon>Batrachia</taxon>
        <taxon>Anura</taxon>
        <taxon>Neobatrachia</taxon>
        <taxon>Hyloidea</taxon>
        <taxon>Eleutherodactylidae</taxon>
        <taxon>Eleutherodactylinae</taxon>
        <taxon>Eleutherodactylus</taxon>
        <taxon>Eleutherodactylus</taxon>
    </lineage>
</organism>
<dbReference type="InterPro" id="IPR006052">
    <property type="entry name" value="TNF_dom"/>
</dbReference>
<proteinExistence type="inferred from homology"/>
<sequence>MGGDLWTWMPLFRALVTSCEHDYRGLSQSSTEAGNSELSKHMETRIDMLREERNYVTSSSGSQDRSIRRLKWAVAFCFLLLCSLVLLTVYLLQGGLPAKIDKGQTDKHLGPFLDADTEPKAHLTAKMPSSESPESLQWESKRGLAILINGMTYSDQSIVIPKEGYYFVYSQLTFRPPNSGCSVDETISQIISRSNFNYPEPETILSGISYCTNDGGMYQPIYLAGLVHLKRGDKLKVKISPFTQVDASVDHKTFFGAFWV</sequence>
<dbReference type="Gene3D" id="2.60.120.40">
    <property type="match status" value="1"/>
</dbReference>
<dbReference type="InterPro" id="IPR008983">
    <property type="entry name" value="Tumour_necrosis_fac-like_dom"/>
</dbReference>
<dbReference type="SMART" id="SM00207">
    <property type="entry name" value="TNF"/>
    <property type="match status" value="1"/>
</dbReference>
<reference evidence="7" key="1">
    <citation type="thesis" date="2020" institute="ProQuest LLC" country="789 East Eisenhower Parkway, Ann Arbor, MI, USA">
        <title>Comparative Genomics and Chromosome Evolution.</title>
        <authorList>
            <person name="Mudd A.B."/>
        </authorList>
    </citation>
    <scope>NUCLEOTIDE SEQUENCE</scope>
    <source>
        <strain evidence="7">HN-11 Male</strain>
        <tissue evidence="7">Kidney and liver</tissue>
    </source>
</reference>
<keyword evidence="5" id="KW-0812">Transmembrane</keyword>
<dbReference type="AlphaFoldDB" id="A0A8J6JU50"/>
<dbReference type="OrthoDB" id="9936525at2759"/>
<dbReference type="Proteomes" id="UP000770717">
    <property type="component" value="Unassembled WGS sequence"/>
</dbReference>
<gene>
    <name evidence="7" type="ORF">GDO78_020035</name>
</gene>
<dbReference type="PROSITE" id="PS50049">
    <property type="entry name" value="THD_2"/>
    <property type="match status" value="1"/>
</dbReference>
<feature type="transmembrane region" description="Helical" evidence="5">
    <location>
        <begin position="72"/>
        <end position="92"/>
    </location>
</feature>
<dbReference type="GO" id="GO:0005125">
    <property type="term" value="F:cytokine activity"/>
    <property type="evidence" value="ECO:0007669"/>
    <property type="project" value="UniProtKB-KW"/>
</dbReference>
<evidence type="ECO:0000256" key="5">
    <source>
        <dbReference type="SAM" id="Phobius"/>
    </source>
</evidence>
<keyword evidence="5" id="KW-1133">Transmembrane helix</keyword>
<evidence type="ECO:0000313" key="7">
    <source>
        <dbReference type="EMBL" id="KAG9469640.1"/>
    </source>
</evidence>
<dbReference type="GO" id="GO:0016020">
    <property type="term" value="C:membrane"/>
    <property type="evidence" value="ECO:0007669"/>
    <property type="project" value="UniProtKB-SubCell"/>
</dbReference>
<keyword evidence="8" id="KW-1185">Reference proteome</keyword>
<dbReference type="PANTHER" id="PTHR11471:SF24">
    <property type="entry name" value="TUMOR NECROSIS FACTOR LIGAND SUPERFAMILY MEMBER 15"/>
    <property type="match status" value="1"/>
</dbReference>
<evidence type="ECO:0000256" key="3">
    <source>
        <dbReference type="ARBA" id="ARBA00022514"/>
    </source>
</evidence>
<feature type="domain" description="THD" evidence="6">
    <location>
        <begin position="119"/>
        <end position="260"/>
    </location>
</feature>
<dbReference type="Pfam" id="PF00229">
    <property type="entry name" value="TNF"/>
    <property type="match status" value="1"/>
</dbReference>
<evidence type="ECO:0000313" key="8">
    <source>
        <dbReference type="Proteomes" id="UP000770717"/>
    </source>
</evidence>
<dbReference type="GO" id="GO:0005164">
    <property type="term" value="F:tumor necrosis factor receptor binding"/>
    <property type="evidence" value="ECO:0007669"/>
    <property type="project" value="InterPro"/>
</dbReference>
<dbReference type="CDD" id="cd00184">
    <property type="entry name" value="TNF"/>
    <property type="match status" value="1"/>
</dbReference>
<evidence type="ECO:0000256" key="1">
    <source>
        <dbReference type="ARBA" id="ARBA00004370"/>
    </source>
</evidence>
<name>A0A8J6JU50_ELECQ</name>
<protein>
    <recommendedName>
        <fullName evidence="6">THD domain-containing protein</fullName>
    </recommendedName>
</protein>
<dbReference type="GO" id="GO:0005615">
    <property type="term" value="C:extracellular space"/>
    <property type="evidence" value="ECO:0007669"/>
    <property type="project" value="UniProtKB-KW"/>
</dbReference>
<dbReference type="GO" id="GO:0006955">
    <property type="term" value="P:immune response"/>
    <property type="evidence" value="ECO:0007669"/>
    <property type="project" value="InterPro"/>
</dbReference>
<comment type="subcellular location">
    <subcellularLocation>
        <location evidence="1">Membrane</location>
    </subcellularLocation>
</comment>
<accession>A0A8J6JU50</accession>
<comment type="caution">
    <text evidence="7">The sequence shown here is derived from an EMBL/GenBank/DDBJ whole genome shotgun (WGS) entry which is preliminary data.</text>
</comment>
<dbReference type="EMBL" id="WNTK01000466">
    <property type="protein sequence ID" value="KAG9469640.1"/>
    <property type="molecule type" value="Genomic_DNA"/>
</dbReference>
<evidence type="ECO:0000256" key="4">
    <source>
        <dbReference type="ARBA" id="ARBA00023136"/>
    </source>
</evidence>
<comment type="similarity">
    <text evidence="2">Belongs to the tumor necrosis factor family.</text>
</comment>
<keyword evidence="3" id="KW-0202">Cytokine</keyword>
<dbReference type="SUPFAM" id="SSF49842">
    <property type="entry name" value="TNF-like"/>
    <property type="match status" value="1"/>
</dbReference>
<dbReference type="PANTHER" id="PTHR11471">
    <property type="entry name" value="TUMOR NECROSIS FACTOR FAMILY MEMBER"/>
    <property type="match status" value="1"/>
</dbReference>
<evidence type="ECO:0000256" key="2">
    <source>
        <dbReference type="ARBA" id="ARBA00008670"/>
    </source>
</evidence>
<evidence type="ECO:0000259" key="6">
    <source>
        <dbReference type="PROSITE" id="PS50049"/>
    </source>
</evidence>
<keyword evidence="4 5" id="KW-0472">Membrane</keyword>